<reference evidence="2" key="1">
    <citation type="submission" date="2021-01" db="EMBL/GenBank/DDBJ databases">
        <authorList>
            <person name="Corre E."/>
            <person name="Pelletier E."/>
            <person name="Niang G."/>
            <person name="Scheremetjew M."/>
            <person name="Finn R."/>
            <person name="Kale V."/>
            <person name="Holt S."/>
            <person name="Cochrane G."/>
            <person name="Meng A."/>
            <person name="Brown T."/>
            <person name="Cohen L."/>
        </authorList>
    </citation>
    <scope>NUCLEOTIDE SEQUENCE</scope>
    <source>
        <strain evidence="2">CCMP1661</strain>
    </source>
</reference>
<dbReference type="InterPro" id="IPR029063">
    <property type="entry name" value="SAM-dependent_MTases_sf"/>
</dbReference>
<dbReference type="EMBL" id="HBHR01001388">
    <property type="protein sequence ID" value="CAD9857999.1"/>
    <property type="molecule type" value="Transcribed_RNA"/>
</dbReference>
<feature type="chain" id="PRO_5031025152" description="Methyltransferase type 11 domain-containing protein" evidence="1">
    <location>
        <begin position="19"/>
        <end position="306"/>
    </location>
</feature>
<dbReference type="AlphaFoldDB" id="A0A7S2XXT9"/>
<sequence>MHVVSFMFMLFSARRTLPTPFAEITRMQQECGKPWGKFLDAGTGLHSMKWVSSRGRSGGLDSNEDPVGGLESWCGVTASWEDAQKIRQDPQVSGVMQDSDSVVLGNWDDPDLLKGMTFDTVLADYLIGAMDGFSPYKQDLMLPRLKQHMAPGARLYIIGLEPLPDKSQNPAEDIVCEVRRVRDACILLAGHRCYREFPLEWTERHLTGSGFRVVESKKLPIMYSFQSIKRQIDVASRKLPFFKDKALVSVMRQHIDQLTERVREAVSSTPNSRVRLGFDYIISAEVSETNENIQAGPPVCFDVSQT</sequence>
<proteinExistence type="predicted"/>
<dbReference type="SUPFAM" id="SSF53335">
    <property type="entry name" value="S-adenosyl-L-methionine-dependent methyltransferases"/>
    <property type="match status" value="1"/>
</dbReference>
<organism evidence="2">
    <name type="scientific">Fibrocapsa japonica</name>
    <dbReference type="NCBI Taxonomy" id="94617"/>
    <lineage>
        <taxon>Eukaryota</taxon>
        <taxon>Sar</taxon>
        <taxon>Stramenopiles</taxon>
        <taxon>Ochrophyta</taxon>
        <taxon>Raphidophyceae</taxon>
        <taxon>Chattonellales</taxon>
        <taxon>Chattonellaceae</taxon>
        <taxon>Fibrocapsa</taxon>
    </lineage>
</organism>
<protein>
    <recommendedName>
        <fullName evidence="3">Methyltransferase type 11 domain-containing protein</fullName>
    </recommendedName>
</protein>
<name>A0A7S2XXT9_9STRA</name>
<dbReference type="Gene3D" id="3.40.50.150">
    <property type="entry name" value="Vaccinia Virus protein VP39"/>
    <property type="match status" value="1"/>
</dbReference>
<accession>A0A7S2XXT9</accession>
<keyword evidence="1" id="KW-0732">Signal</keyword>
<evidence type="ECO:0000313" key="2">
    <source>
        <dbReference type="EMBL" id="CAD9857999.1"/>
    </source>
</evidence>
<evidence type="ECO:0000256" key="1">
    <source>
        <dbReference type="SAM" id="SignalP"/>
    </source>
</evidence>
<gene>
    <name evidence="2" type="ORF">FJAP1339_LOCUS517</name>
</gene>
<evidence type="ECO:0008006" key="3">
    <source>
        <dbReference type="Google" id="ProtNLM"/>
    </source>
</evidence>
<feature type="signal peptide" evidence="1">
    <location>
        <begin position="1"/>
        <end position="18"/>
    </location>
</feature>